<accession>A0A0A5GFK0</accession>
<dbReference type="Pfam" id="PF00534">
    <property type="entry name" value="Glycos_transf_1"/>
    <property type="match status" value="1"/>
</dbReference>
<dbReference type="Gene3D" id="3.40.50.2000">
    <property type="entry name" value="Glycogen Phosphorylase B"/>
    <property type="match status" value="2"/>
</dbReference>
<dbReference type="CDD" id="cd03801">
    <property type="entry name" value="GT4_PimA-like"/>
    <property type="match status" value="1"/>
</dbReference>
<dbReference type="EMBL" id="AVPE01000018">
    <property type="protein sequence ID" value="KGX89983.1"/>
    <property type="molecule type" value="Genomic_DNA"/>
</dbReference>
<name>A0A0A5GFK0_9BACI</name>
<dbReference type="Pfam" id="PF13439">
    <property type="entry name" value="Glyco_transf_4"/>
    <property type="match status" value="1"/>
</dbReference>
<dbReference type="SUPFAM" id="SSF53756">
    <property type="entry name" value="UDP-Glycosyltransferase/glycogen phosphorylase"/>
    <property type="match status" value="1"/>
</dbReference>
<dbReference type="PANTHER" id="PTHR12526">
    <property type="entry name" value="GLYCOSYLTRANSFERASE"/>
    <property type="match status" value="1"/>
</dbReference>
<dbReference type="OrthoDB" id="9808602at2"/>
<dbReference type="AlphaFoldDB" id="A0A0A5GFK0"/>
<dbReference type="Proteomes" id="UP000030528">
    <property type="component" value="Unassembled WGS sequence"/>
</dbReference>
<evidence type="ECO:0008006" key="5">
    <source>
        <dbReference type="Google" id="ProtNLM"/>
    </source>
</evidence>
<keyword evidence="4" id="KW-1185">Reference proteome</keyword>
<sequence>MDVLYILDDQLITGGAQISTSIIGNHLSEEGLRIGIITPKLNTNLIELNPNIELYEVSKFSRFPNVKQPLKILLLMKELRRLINSLEPKVIHTQMVGSSVAVSLLKKFGLIPRGTKLIYSNREQFESYHRVIKTLLRNTVAKEFNVIVCTTNVNANDWKEFVENENVVIIPNTTGYLYKNYDTEQEVSVKKQYNININDMVIGFVGRMNEVKNWPLAVEISQKYLQRKNRKVIFVIGANSEGEFEKANEITSSLKEEFGDKFVFFINKNQEEMSKIYYLMDILVVTSNMESFGRMAIEAMSRKCAVLSRDVGGLTEVVERKSNLLEANSISFINMLDKYYRNPDLLKKDKEWFYDKYDKKYSSKQHFKLYNELYERFL</sequence>
<evidence type="ECO:0000259" key="2">
    <source>
        <dbReference type="Pfam" id="PF13439"/>
    </source>
</evidence>
<feature type="domain" description="Glycosyltransferase subfamily 4-like N-terminal" evidence="2">
    <location>
        <begin position="14"/>
        <end position="172"/>
    </location>
</feature>
<dbReference type="RefSeq" id="WP_026801613.1">
    <property type="nucleotide sequence ID" value="NZ_AULI01000020.1"/>
</dbReference>
<evidence type="ECO:0000313" key="3">
    <source>
        <dbReference type="EMBL" id="KGX89983.1"/>
    </source>
</evidence>
<reference evidence="3 4" key="1">
    <citation type="submission" date="2013-08" db="EMBL/GenBank/DDBJ databases">
        <authorList>
            <person name="Huang J."/>
            <person name="Wang G."/>
        </authorList>
    </citation>
    <scope>NUCLEOTIDE SEQUENCE [LARGE SCALE GENOMIC DNA]</scope>
    <source>
        <strain evidence="3 4">JSM 076056</strain>
    </source>
</reference>
<protein>
    <recommendedName>
        <fullName evidence="5">Glycosyl transferase family 1</fullName>
    </recommendedName>
</protein>
<evidence type="ECO:0000313" key="4">
    <source>
        <dbReference type="Proteomes" id="UP000030528"/>
    </source>
</evidence>
<proteinExistence type="predicted"/>
<evidence type="ECO:0000259" key="1">
    <source>
        <dbReference type="Pfam" id="PF00534"/>
    </source>
</evidence>
<feature type="domain" description="Glycosyl transferase family 1" evidence="1">
    <location>
        <begin position="190"/>
        <end position="345"/>
    </location>
</feature>
<comment type="caution">
    <text evidence="3">The sequence shown here is derived from an EMBL/GenBank/DDBJ whole genome shotgun (WGS) entry which is preliminary data.</text>
</comment>
<dbReference type="GO" id="GO:0016757">
    <property type="term" value="F:glycosyltransferase activity"/>
    <property type="evidence" value="ECO:0007669"/>
    <property type="project" value="InterPro"/>
</dbReference>
<organism evidence="3 4">
    <name type="scientific">Pontibacillus halophilus JSM 076056 = DSM 19796</name>
    <dbReference type="NCBI Taxonomy" id="1385510"/>
    <lineage>
        <taxon>Bacteria</taxon>
        <taxon>Bacillati</taxon>
        <taxon>Bacillota</taxon>
        <taxon>Bacilli</taxon>
        <taxon>Bacillales</taxon>
        <taxon>Bacillaceae</taxon>
        <taxon>Pontibacillus</taxon>
    </lineage>
</organism>
<dbReference type="InterPro" id="IPR001296">
    <property type="entry name" value="Glyco_trans_1"/>
</dbReference>
<dbReference type="InterPro" id="IPR028098">
    <property type="entry name" value="Glyco_trans_4-like_N"/>
</dbReference>
<gene>
    <name evidence="3" type="ORF">N781_08755</name>
</gene>
<dbReference type="eggNOG" id="COG0438">
    <property type="taxonomic scope" value="Bacteria"/>
</dbReference>
<dbReference type="STRING" id="1385510.GCA_000425205_03421"/>